<proteinExistence type="predicted"/>
<dbReference type="EMBL" id="JBHSFK010000012">
    <property type="protein sequence ID" value="MFC4501780.1"/>
    <property type="molecule type" value="Genomic_DNA"/>
</dbReference>
<sequence>MTTQERKAPKILSVRRTPKMNGDLATIRQAFGNDTDATQWALKVAANILRYAWMNGHEEPGRIPDMRVSYRPRKPV</sequence>
<protein>
    <recommendedName>
        <fullName evidence="3">Integrase</fullName>
    </recommendedName>
</protein>
<evidence type="ECO:0000313" key="1">
    <source>
        <dbReference type="EMBL" id="MFC4501780.1"/>
    </source>
</evidence>
<evidence type="ECO:0000313" key="2">
    <source>
        <dbReference type="Proteomes" id="UP001595839"/>
    </source>
</evidence>
<keyword evidence="2" id="KW-1185">Reference proteome</keyword>
<accession>A0ABV9ARA7</accession>
<dbReference type="RefSeq" id="WP_381173692.1">
    <property type="nucleotide sequence ID" value="NZ_JBHSFK010000012.1"/>
</dbReference>
<gene>
    <name evidence="1" type="ORF">ACFPIH_19975</name>
</gene>
<comment type="caution">
    <text evidence="1">The sequence shown here is derived from an EMBL/GenBank/DDBJ whole genome shotgun (WGS) entry which is preliminary data.</text>
</comment>
<organism evidence="1 2">
    <name type="scientific">Streptomyces vulcanius</name>
    <dbReference type="NCBI Taxonomy" id="1441876"/>
    <lineage>
        <taxon>Bacteria</taxon>
        <taxon>Bacillati</taxon>
        <taxon>Actinomycetota</taxon>
        <taxon>Actinomycetes</taxon>
        <taxon>Kitasatosporales</taxon>
        <taxon>Streptomycetaceae</taxon>
        <taxon>Streptomyces</taxon>
    </lineage>
</organism>
<name>A0ABV9ARA7_9ACTN</name>
<reference evidence="2" key="1">
    <citation type="journal article" date="2019" name="Int. J. Syst. Evol. Microbiol.">
        <title>The Global Catalogue of Microorganisms (GCM) 10K type strain sequencing project: providing services to taxonomists for standard genome sequencing and annotation.</title>
        <authorList>
            <consortium name="The Broad Institute Genomics Platform"/>
            <consortium name="The Broad Institute Genome Sequencing Center for Infectious Disease"/>
            <person name="Wu L."/>
            <person name="Ma J."/>
        </authorList>
    </citation>
    <scope>NUCLEOTIDE SEQUENCE [LARGE SCALE GENOMIC DNA]</scope>
    <source>
        <strain evidence="2">CGMCC 4.7177</strain>
    </source>
</reference>
<dbReference type="Proteomes" id="UP001595839">
    <property type="component" value="Unassembled WGS sequence"/>
</dbReference>
<evidence type="ECO:0008006" key="3">
    <source>
        <dbReference type="Google" id="ProtNLM"/>
    </source>
</evidence>